<dbReference type="InterPro" id="IPR023222">
    <property type="entry name" value="PsbQ-like_dom_sf"/>
</dbReference>
<evidence type="ECO:0000313" key="3">
    <source>
        <dbReference type="EMBL" id="CAD9620972.1"/>
    </source>
</evidence>
<dbReference type="SUPFAM" id="SSF101112">
    <property type="entry name" value="Oxygen-evolving enhancer protein 3"/>
    <property type="match status" value="1"/>
</dbReference>
<reference evidence="3" key="1">
    <citation type="submission" date="2021-01" db="EMBL/GenBank/DDBJ databases">
        <authorList>
            <person name="Corre E."/>
            <person name="Pelletier E."/>
            <person name="Niang G."/>
            <person name="Scheremetjew M."/>
            <person name="Finn R."/>
            <person name="Kale V."/>
            <person name="Holt S."/>
            <person name="Cochrane G."/>
            <person name="Meng A."/>
            <person name="Brown T."/>
            <person name="Cohen L."/>
        </authorList>
    </citation>
    <scope>NUCLEOTIDE SEQUENCE</scope>
    <source>
        <strain evidence="3">SM1012Den-03</strain>
    </source>
</reference>
<proteinExistence type="predicted"/>
<keyword evidence="2" id="KW-0732">Signal</keyword>
<evidence type="ECO:0000256" key="1">
    <source>
        <dbReference type="ARBA" id="ARBA00023078"/>
    </source>
</evidence>
<evidence type="ECO:0000256" key="2">
    <source>
        <dbReference type="SAM" id="SignalP"/>
    </source>
</evidence>
<dbReference type="AlphaFoldDB" id="A0A7S2LZH5"/>
<name>A0A7S2LZH5_9STRA</name>
<organism evidence="3">
    <name type="scientific">Skeletonema marinoi</name>
    <dbReference type="NCBI Taxonomy" id="267567"/>
    <lineage>
        <taxon>Eukaryota</taxon>
        <taxon>Sar</taxon>
        <taxon>Stramenopiles</taxon>
        <taxon>Ochrophyta</taxon>
        <taxon>Bacillariophyta</taxon>
        <taxon>Coscinodiscophyceae</taxon>
        <taxon>Thalassiosirophycidae</taxon>
        <taxon>Thalassiosirales</taxon>
        <taxon>Skeletonemataceae</taxon>
        <taxon>Skeletonema</taxon>
        <taxon>Skeletonema marinoi-dohrnii complex</taxon>
    </lineage>
</organism>
<dbReference type="EMBL" id="HBGZ01025288">
    <property type="protein sequence ID" value="CAD9620972.1"/>
    <property type="molecule type" value="Transcribed_RNA"/>
</dbReference>
<protein>
    <submittedName>
        <fullName evidence="3">Uncharacterized protein</fullName>
    </submittedName>
</protein>
<dbReference type="Gene3D" id="1.20.120.290">
    <property type="entry name" value="Oxygen-evolving enhancer protein 3 (PsbQ), four-helix up-down bundle"/>
    <property type="match status" value="1"/>
</dbReference>
<keyword evidence="1" id="KW-0793">Thylakoid</keyword>
<accession>A0A7S2LZH5</accession>
<feature type="chain" id="PRO_5030799515" evidence="2">
    <location>
        <begin position="23"/>
        <end position="198"/>
    </location>
</feature>
<feature type="signal peptide" evidence="2">
    <location>
        <begin position="1"/>
        <end position="22"/>
    </location>
</feature>
<sequence length="198" mass="21119">MTLSNPLRISLVVAATLQSASCFVLQHSSGARQTQLYANNRRDFVRTVVVGSSAMLIPSIANAKGGDSASIAMPNYIEFLIEKNKVIDPNDMLYKGPDIEVQLKRIGEAGARLPEVATLAEEKKWSQVQGIITGPLGTLLQTNSSIAGTKEAAAAAKTFKQDLNDINAASQRKDSALCIKAAGKAAADLEKFVKIAFK</sequence>
<gene>
    <name evidence="3" type="ORF">SMAR0320_LOCUS17970</name>
</gene>